<feature type="transmembrane region" description="Helical" evidence="1">
    <location>
        <begin position="20"/>
        <end position="38"/>
    </location>
</feature>
<gene>
    <name evidence="2" type="ORF">BDN71DRAFT_1450432</name>
</gene>
<accession>A0A9P5ZUB8</accession>
<keyword evidence="1" id="KW-0812">Transmembrane</keyword>
<evidence type="ECO:0000313" key="2">
    <source>
        <dbReference type="EMBL" id="KAF9493303.1"/>
    </source>
</evidence>
<dbReference type="EMBL" id="MU154587">
    <property type="protein sequence ID" value="KAF9493303.1"/>
    <property type="molecule type" value="Genomic_DNA"/>
</dbReference>
<organism evidence="2 3">
    <name type="scientific">Pleurotus eryngii</name>
    <name type="common">Boletus of the steppes</name>
    <dbReference type="NCBI Taxonomy" id="5323"/>
    <lineage>
        <taxon>Eukaryota</taxon>
        <taxon>Fungi</taxon>
        <taxon>Dikarya</taxon>
        <taxon>Basidiomycota</taxon>
        <taxon>Agaricomycotina</taxon>
        <taxon>Agaricomycetes</taxon>
        <taxon>Agaricomycetidae</taxon>
        <taxon>Agaricales</taxon>
        <taxon>Pleurotineae</taxon>
        <taxon>Pleurotaceae</taxon>
        <taxon>Pleurotus</taxon>
    </lineage>
</organism>
<dbReference type="Proteomes" id="UP000807025">
    <property type="component" value="Unassembled WGS sequence"/>
</dbReference>
<evidence type="ECO:0000313" key="3">
    <source>
        <dbReference type="Proteomes" id="UP000807025"/>
    </source>
</evidence>
<evidence type="ECO:0000256" key="1">
    <source>
        <dbReference type="SAM" id="Phobius"/>
    </source>
</evidence>
<protein>
    <submittedName>
        <fullName evidence="2">Uncharacterized protein</fullName>
    </submittedName>
</protein>
<comment type="caution">
    <text evidence="2">The sequence shown here is derived from an EMBL/GenBank/DDBJ whole genome shotgun (WGS) entry which is preliminary data.</text>
</comment>
<dbReference type="AlphaFoldDB" id="A0A9P5ZUB8"/>
<name>A0A9P5ZUB8_PLEER</name>
<proteinExistence type="predicted"/>
<reference evidence="2" key="1">
    <citation type="submission" date="2020-11" db="EMBL/GenBank/DDBJ databases">
        <authorList>
            <consortium name="DOE Joint Genome Institute"/>
            <person name="Ahrendt S."/>
            <person name="Riley R."/>
            <person name="Andreopoulos W."/>
            <person name="Labutti K."/>
            <person name="Pangilinan J."/>
            <person name="Ruiz-Duenas F.J."/>
            <person name="Barrasa J.M."/>
            <person name="Sanchez-Garcia M."/>
            <person name="Camarero S."/>
            <person name="Miyauchi S."/>
            <person name="Serrano A."/>
            <person name="Linde D."/>
            <person name="Babiker R."/>
            <person name="Drula E."/>
            <person name="Ayuso-Fernandez I."/>
            <person name="Pacheco R."/>
            <person name="Padilla G."/>
            <person name="Ferreira P."/>
            <person name="Barriuso J."/>
            <person name="Kellner H."/>
            <person name="Castanera R."/>
            <person name="Alfaro M."/>
            <person name="Ramirez L."/>
            <person name="Pisabarro A.G."/>
            <person name="Kuo A."/>
            <person name="Tritt A."/>
            <person name="Lipzen A."/>
            <person name="He G."/>
            <person name="Yan M."/>
            <person name="Ng V."/>
            <person name="Cullen D."/>
            <person name="Martin F."/>
            <person name="Rosso M.-N."/>
            <person name="Henrissat B."/>
            <person name="Hibbett D."/>
            <person name="Martinez A.T."/>
            <person name="Grigoriev I.V."/>
        </authorList>
    </citation>
    <scope>NUCLEOTIDE SEQUENCE</scope>
    <source>
        <strain evidence="2">ATCC 90797</strain>
    </source>
</reference>
<keyword evidence="1" id="KW-1133">Transmembrane helix</keyword>
<sequence>MLHHVALSFLVYGPHARIRLLLFCSTFSSNFVSTFCSTPTRSRNRTMDTINMDPRAAPAVARFEVLGQGFSVYP</sequence>
<keyword evidence="3" id="KW-1185">Reference proteome</keyword>
<keyword evidence="1" id="KW-0472">Membrane</keyword>